<gene>
    <name evidence="1" type="ORF">SASPL_139653</name>
</gene>
<comment type="caution">
    <text evidence="1">The sequence shown here is derived from an EMBL/GenBank/DDBJ whole genome shotgun (WGS) entry which is preliminary data.</text>
</comment>
<reference evidence="1" key="2">
    <citation type="submission" date="2020-08" db="EMBL/GenBank/DDBJ databases">
        <title>Plant Genome Project.</title>
        <authorList>
            <person name="Zhang R.-G."/>
        </authorList>
    </citation>
    <scope>NUCLEOTIDE SEQUENCE</scope>
    <source>
        <strain evidence="1">Huo1</strain>
        <tissue evidence="1">Leaf</tissue>
    </source>
</reference>
<sequence>MISSEHQHVVEQACSALSSLASDGSVAMQPIESLLCGHKTRTMNPRVQSATKLYESMVFLPPFDQSADGRGHCSATCYWLAVRGDKNPSTRQRKGVRISAPHEVFVGLLRCSCWRSRNARLASAIAGVEFVRGEHDGGVAIAAWPMHSDQPSNAALIADVLKTEIVVREWKDRAGVVKASLIESVVRRFMASEEGCRIKETAEKLGAAVREATEAGGVSRIELDSFIAHVIR</sequence>
<proteinExistence type="predicted"/>
<dbReference type="PANTHER" id="PTHR48044">
    <property type="entry name" value="GLYCOSYLTRANSFERASE"/>
    <property type="match status" value="1"/>
</dbReference>
<keyword evidence="2" id="KW-1185">Reference proteome</keyword>
<dbReference type="SUPFAM" id="SSF53756">
    <property type="entry name" value="UDP-Glycosyltransferase/glycogen phosphorylase"/>
    <property type="match status" value="1"/>
</dbReference>
<dbReference type="GO" id="GO:1901135">
    <property type="term" value="P:carbohydrate derivative metabolic process"/>
    <property type="evidence" value="ECO:0007669"/>
    <property type="project" value="UniProtKB-ARBA"/>
</dbReference>
<dbReference type="Proteomes" id="UP000298416">
    <property type="component" value="Unassembled WGS sequence"/>
</dbReference>
<dbReference type="PANTHER" id="PTHR48044:SF48">
    <property type="entry name" value="GLYCOSYLTRANSFERASE"/>
    <property type="match status" value="1"/>
</dbReference>
<reference evidence="1" key="1">
    <citation type="submission" date="2018-01" db="EMBL/GenBank/DDBJ databases">
        <authorList>
            <person name="Mao J.F."/>
        </authorList>
    </citation>
    <scope>NUCLEOTIDE SEQUENCE</scope>
    <source>
        <strain evidence="1">Huo1</strain>
        <tissue evidence="1">Leaf</tissue>
    </source>
</reference>
<evidence type="ECO:0008006" key="3">
    <source>
        <dbReference type="Google" id="ProtNLM"/>
    </source>
</evidence>
<organism evidence="1">
    <name type="scientific">Salvia splendens</name>
    <name type="common">Scarlet sage</name>
    <dbReference type="NCBI Taxonomy" id="180675"/>
    <lineage>
        <taxon>Eukaryota</taxon>
        <taxon>Viridiplantae</taxon>
        <taxon>Streptophyta</taxon>
        <taxon>Embryophyta</taxon>
        <taxon>Tracheophyta</taxon>
        <taxon>Spermatophyta</taxon>
        <taxon>Magnoliopsida</taxon>
        <taxon>eudicotyledons</taxon>
        <taxon>Gunneridae</taxon>
        <taxon>Pentapetalae</taxon>
        <taxon>asterids</taxon>
        <taxon>lamiids</taxon>
        <taxon>Lamiales</taxon>
        <taxon>Lamiaceae</taxon>
        <taxon>Nepetoideae</taxon>
        <taxon>Mentheae</taxon>
        <taxon>Salviinae</taxon>
        <taxon>Salvia</taxon>
        <taxon>Salvia subgen. Calosphace</taxon>
        <taxon>core Calosphace</taxon>
    </lineage>
</organism>
<name>A0A8X8WNC2_SALSN</name>
<evidence type="ECO:0000313" key="2">
    <source>
        <dbReference type="Proteomes" id="UP000298416"/>
    </source>
</evidence>
<accession>A0A8X8WNC2</accession>
<dbReference type="Gene3D" id="3.40.50.2000">
    <property type="entry name" value="Glycogen Phosphorylase B"/>
    <property type="match status" value="1"/>
</dbReference>
<evidence type="ECO:0000313" key="1">
    <source>
        <dbReference type="EMBL" id="KAG6398198.1"/>
    </source>
</evidence>
<dbReference type="EMBL" id="PNBA02000015">
    <property type="protein sequence ID" value="KAG6398198.1"/>
    <property type="molecule type" value="Genomic_DNA"/>
</dbReference>
<protein>
    <recommendedName>
        <fullName evidence="3">Cis-zeatin O-glucosyltransferase</fullName>
    </recommendedName>
</protein>
<dbReference type="AlphaFoldDB" id="A0A8X8WNC2"/>
<dbReference type="GO" id="GO:0008194">
    <property type="term" value="F:UDP-glycosyltransferase activity"/>
    <property type="evidence" value="ECO:0007669"/>
    <property type="project" value="UniProtKB-ARBA"/>
</dbReference>